<keyword evidence="2" id="KW-1185">Reference proteome</keyword>
<gene>
    <name evidence="1" type="ORF">A1QS_10270</name>
</gene>
<dbReference type="EMBL" id="AJYS02000262">
    <property type="protein sequence ID" value="OEE31891.1"/>
    <property type="molecule type" value="Genomic_DNA"/>
</dbReference>
<name>A0A853R1Q7_9VIBR</name>
<protein>
    <submittedName>
        <fullName evidence="1">Uncharacterized protein</fullName>
    </submittedName>
</protein>
<reference evidence="1 2" key="1">
    <citation type="journal article" date="2012" name="Science">
        <title>Ecological populations of bacteria act as socially cohesive units of antibiotic production and resistance.</title>
        <authorList>
            <person name="Cordero O.X."/>
            <person name="Wildschutte H."/>
            <person name="Kirkup B."/>
            <person name="Proehl S."/>
            <person name="Ngo L."/>
            <person name="Hussain F."/>
            <person name="Le Roux F."/>
            <person name="Mincer T."/>
            <person name="Polz M.F."/>
        </authorList>
    </citation>
    <scope>NUCLEOTIDE SEQUENCE [LARGE SCALE GENOMIC DNA]</scope>
    <source>
        <strain evidence="1 2">FS-238</strain>
    </source>
</reference>
<evidence type="ECO:0000313" key="1">
    <source>
        <dbReference type="EMBL" id="OEE31891.1"/>
    </source>
</evidence>
<comment type="caution">
    <text evidence="1">The sequence shown here is derived from an EMBL/GenBank/DDBJ whole genome shotgun (WGS) entry which is preliminary data.</text>
</comment>
<dbReference type="Proteomes" id="UP000094808">
    <property type="component" value="Unassembled WGS sequence"/>
</dbReference>
<proteinExistence type="predicted"/>
<dbReference type="AlphaFoldDB" id="A0A853R1Q7"/>
<accession>A0A853R1Q7</accession>
<dbReference type="RefSeq" id="WP_017046201.1">
    <property type="nucleotide sequence ID" value="NZ_AJYS02000262.1"/>
</dbReference>
<organism evidence="1 2">
    <name type="scientific">Vibrio ordalii FS-238</name>
    <dbReference type="NCBI Taxonomy" id="617133"/>
    <lineage>
        <taxon>Bacteria</taxon>
        <taxon>Pseudomonadati</taxon>
        <taxon>Pseudomonadota</taxon>
        <taxon>Gammaproteobacteria</taxon>
        <taxon>Vibrionales</taxon>
        <taxon>Vibrionaceae</taxon>
        <taxon>Vibrio</taxon>
    </lineage>
</organism>
<evidence type="ECO:0000313" key="2">
    <source>
        <dbReference type="Proteomes" id="UP000094808"/>
    </source>
</evidence>
<sequence>MIKVEYVLDDSEKQYLEISVSDLESFDSEESVFDAVGKTDLVENELLESVALRLGLEYDHQESVQSPVYEYAAKLGFTSLRGELGGKTIFIT</sequence>